<dbReference type="CDD" id="cd06288">
    <property type="entry name" value="PBP1_sucrose_transcription_regulator"/>
    <property type="match status" value="1"/>
</dbReference>
<dbReference type="InterPro" id="IPR046335">
    <property type="entry name" value="LacI/GalR-like_sensor"/>
</dbReference>
<dbReference type="SUPFAM" id="SSF53822">
    <property type="entry name" value="Periplasmic binding protein-like I"/>
    <property type="match status" value="1"/>
</dbReference>
<evidence type="ECO:0000259" key="5">
    <source>
        <dbReference type="PROSITE" id="PS50932"/>
    </source>
</evidence>
<evidence type="ECO:0000256" key="3">
    <source>
        <dbReference type="ARBA" id="ARBA00023125"/>
    </source>
</evidence>
<keyword evidence="2" id="KW-0805">Transcription regulation</keyword>
<keyword evidence="1" id="KW-0678">Repressor</keyword>
<reference evidence="6 7" key="1">
    <citation type="submission" date="2018-11" db="EMBL/GenBank/DDBJ databases">
        <title>Sequencing the genomes of 1000 actinobacteria strains.</title>
        <authorList>
            <person name="Klenk H.-P."/>
        </authorList>
    </citation>
    <scope>NUCLEOTIDE SEQUENCE [LARGE SCALE GENOMIC DNA]</scope>
    <source>
        <strain evidence="6 7">DSM 13521</strain>
    </source>
</reference>
<dbReference type="AlphaFoldDB" id="A0A3N2DAD0"/>
<comment type="caution">
    <text evidence="6">The sequence shown here is derived from an EMBL/GenBank/DDBJ whole genome shotgun (WGS) entry which is preliminary data.</text>
</comment>
<dbReference type="CDD" id="cd01392">
    <property type="entry name" value="HTH_LacI"/>
    <property type="match status" value="1"/>
</dbReference>
<dbReference type="PROSITE" id="PS00356">
    <property type="entry name" value="HTH_LACI_1"/>
    <property type="match status" value="1"/>
</dbReference>
<keyword evidence="3" id="KW-0238">DNA-binding</keyword>
<organism evidence="6 7">
    <name type="scientific">Salana multivorans</name>
    <dbReference type="NCBI Taxonomy" id="120377"/>
    <lineage>
        <taxon>Bacteria</taxon>
        <taxon>Bacillati</taxon>
        <taxon>Actinomycetota</taxon>
        <taxon>Actinomycetes</taxon>
        <taxon>Micrococcales</taxon>
        <taxon>Beutenbergiaceae</taxon>
        <taxon>Salana</taxon>
    </lineage>
</organism>
<evidence type="ECO:0000256" key="2">
    <source>
        <dbReference type="ARBA" id="ARBA00023015"/>
    </source>
</evidence>
<dbReference type="InterPro" id="IPR028082">
    <property type="entry name" value="Peripla_BP_I"/>
</dbReference>
<gene>
    <name evidence="6" type="ORF">EDD28_1346</name>
</gene>
<dbReference type="GO" id="GO:0003700">
    <property type="term" value="F:DNA-binding transcription factor activity"/>
    <property type="evidence" value="ECO:0007669"/>
    <property type="project" value="TreeGrafter"/>
</dbReference>
<sequence>MQARVTMWDVARAAGVSQATASIVLGAGDNSRISKETSERVREAARTLGYRRNEMAKALREGYSTIIGFIGDRVASSPFAGSIVEGAQERAWDDERLLVVANTEADARLESAAVEQMLGHQIRQFVYASMYNRAVTVPTALRTYDVVVLNAQDVSGQAWSVAPDEVRGGREATQHLLDHGHRRIAMINIGELESGLPAVTGRHDGYREALRDAGLTYSPVLVRSGGGGTGSGYVRTHELMALDEPPTAIFCANDRTAWGALQALAELGLSVPGDVSIVGFDNQELIAAETRPGLTTMSLPFREMGRTAVEILLADEAEDRPGQPARSIRVPCPLVERESVASPRKVR</sequence>
<dbReference type="InterPro" id="IPR000843">
    <property type="entry name" value="HTH_LacI"/>
</dbReference>
<evidence type="ECO:0000313" key="7">
    <source>
        <dbReference type="Proteomes" id="UP000275356"/>
    </source>
</evidence>
<dbReference type="PANTHER" id="PTHR30146">
    <property type="entry name" value="LACI-RELATED TRANSCRIPTIONAL REPRESSOR"/>
    <property type="match status" value="1"/>
</dbReference>
<dbReference type="PANTHER" id="PTHR30146:SF148">
    <property type="entry name" value="HTH-TYPE TRANSCRIPTIONAL REPRESSOR PURR-RELATED"/>
    <property type="match status" value="1"/>
</dbReference>
<dbReference type="EMBL" id="RKHQ01000001">
    <property type="protein sequence ID" value="ROR96755.1"/>
    <property type="molecule type" value="Genomic_DNA"/>
</dbReference>
<keyword evidence="7" id="KW-1185">Reference proteome</keyword>
<name>A0A3N2DAD0_9MICO</name>
<dbReference type="SMART" id="SM00354">
    <property type="entry name" value="HTH_LACI"/>
    <property type="match status" value="1"/>
</dbReference>
<dbReference type="PROSITE" id="PS50932">
    <property type="entry name" value="HTH_LACI_2"/>
    <property type="match status" value="1"/>
</dbReference>
<accession>A0A3N2DAD0</accession>
<proteinExistence type="predicted"/>
<evidence type="ECO:0000256" key="1">
    <source>
        <dbReference type="ARBA" id="ARBA00022491"/>
    </source>
</evidence>
<evidence type="ECO:0000313" key="6">
    <source>
        <dbReference type="EMBL" id="ROR96755.1"/>
    </source>
</evidence>
<dbReference type="GO" id="GO:0000976">
    <property type="term" value="F:transcription cis-regulatory region binding"/>
    <property type="evidence" value="ECO:0007669"/>
    <property type="project" value="TreeGrafter"/>
</dbReference>
<dbReference type="Gene3D" id="1.10.260.40">
    <property type="entry name" value="lambda repressor-like DNA-binding domains"/>
    <property type="match status" value="1"/>
</dbReference>
<dbReference type="Pfam" id="PF13377">
    <property type="entry name" value="Peripla_BP_3"/>
    <property type="match status" value="1"/>
</dbReference>
<dbReference type="SUPFAM" id="SSF47413">
    <property type="entry name" value="lambda repressor-like DNA-binding domains"/>
    <property type="match status" value="1"/>
</dbReference>
<keyword evidence="4" id="KW-0804">Transcription</keyword>
<protein>
    <submittedName>
        <fullName evidence="6">LacI family transcriptional regulator</fullName>
    </submittedName>
</protein>
<feature type="domain" description="HTH lacI-type" evidence="5">
    <location>
        <begin position="5"/>
        <end position="61"/>
    </location>
</feature>
<dbReference type="Gene3D" id="3.40.50.2300">
    <property type="match status" value="2"/>
</dbReference>
<dbReference type="RefSeq" id="WP_245967946.1">
    <property type="nucleotide sequence ID" value="NZ_CALFQU010000041.1"/>
</dbReference>
<dbReference type="Pfam" id="PF00356">
    <property type="entry name" value="LacI"/>
    <property type="match status" value="1"/>
</dbReference>
<dbReference type="Proteomes" id="UP000275356">
    <property type="component" value="Unassembled WGS sequence"/>
</dbReference>
<dbReference type="InterPro" id="IPR010982">
    <property type="entry name" value="Lambda_DNA-bd_dom_sf"/>
</dbReference>
<evidence type="ECO:0000256" key="4">
    <source>
        <dbReference type="ARBA" id="ARBA00023163"/>
    </source>
</evidence>